<dbReference type="RefSeq" id="WP_211022720.1">
    <property type="nucleotide sequence ID" value="NZ_BOSL01000001.1"/>
</dbReference>
<feature type="domain" description="Spore germination protein N-terminal" evidence="9">
    <location>
        <begin position="26"/>
        <end position="198"/>
    </location>
</feature>
<keyword evidence="6" id="KW-0564">Palmitate</keyword>
<dbReference type="Pfam" id="PF25198">
    <property type="entry name" value="Spore_GerAC_N"/>
    <property type="match status" value="1"/>
</dbReference>
<keyword evidence="7" id="KW-0449">Lipoprotein</keyword>
<comment type="similarity">
    <text evidence="2">Belongs to the GerABKC lipoprotein family.</text>
</comment>
<dbReference type="InterPro" id="IPR038501">
    <property type="entry name" value="Spore_GerAC_C_sf"/>
</dbReference>
<keyword evidence="5" id="KW-0472">Membrane</keyword>
<organism evidence="10 11">
    <name type="scientific">Paenibacillus vini</name>
    <dbReference type="NCBI Taxonomy" id="1476024"/>
    <lineage>
        <taxon>Bacteria</taxon>
        <taxon>Bacillati</taxon>
        <taxon>Bacillota</taxon>
        <taxon>Bacilli</taxon>
        <taxon>Bacillales</taxon>
        <taxon>Paenibacillaceae</taxon>
        <taxon>Paenibacillus</taxon>
    </lineage>
</organism>
<dbReference type="PANTHER" id="PTHR35789:SF1">
    <property type="entry name" value="SPORE GERMINATION PROTEIN B3"/>
    <property type="match status" value="1"/>
</dbReference>
<dbReference type="Proteomes" id="UP000679992">
    <property type="component" value="Unassembled WGS sequence"/>
</dbReference>
<dbReference type="PROSITE" id="PS51257">
    <property type="entry name" value="PROKAR_LIPOPROTEIN"/>
    <property type="match status" value="1"/>
</dbReference>
<sequence length="404" mass="44482">MVQKRTKTAAFLALAFLIIITSGCWDARELNRRAIVSGIGIDRSKEGFLVSLQVIIADEISGKIGRGGTPTSVYSASGRSVVEAMRNVSLKVPRLISTAQTRMVVISEEVAREGISGIVDFLDRDSDLRLSTQLYVARKGTRALDIVSAITPLGRITAYALVQKTELAANELGANFSLEIDDVIRGLLAPGGGPVMNGLNILGDLKKSGDKSNLERTNAQGVVIIDDMAIFKGDKLVGWMDLEECKGLVWAMNKMKKTVVVVKDETDHEEITMDVFETSTATKVDISNPLKPVIQLRVKPQISIREAGTSTDLRDPRVLAKIEEKANKVIAAKLEGAVAKAQGLKSDIFYFGQQIERQNPKVWSRISGQWEAIYPTIEVRCEVESIIRNTQMRDRSYKYNIKSK</sequence>
<dbReference type="NCBIfam" id="TIGR02887">
    <property type="entry name" value="spore_ger_x_C"/>
    <property type="match status" value="1"/>
</dbReference>
<gene>
    <name evidence="10" type="ORF">J42TS3_05210</name>
</gene>
<name>A0ABQ4M652_9BACL</name>
<evidence type="ECO:0000256" key="1">
    <source>
        <dbReference type="ARBA" id="ARBA00004635"/>
    </source>
</evidence>
<evidence type="ECO:0000256" key="4">
    <source>
        <dbReference type="ARBA" id="ARBA00022729"/>
    </source>
</evidence>
<evidence type="ECO:0000256" key="7">
    <source>
        <dbReference type="ARBA" id="ARBA00023288"/>
    </source>
</evidence>
<evidence type="ECO:0000313" key="11">
    <source>
        <dbReference type="Proteomes" id="UP000679992"/>
    </source>
</evidence>
<accession>A0ABQ4M652</accession>
<dbReference type="InterPro" id="IPR057336">
    <property type="entry name" value="GerAC_N"/>
</dbReference>
<evidence type="ECO:0000256" key="2">
    <source>
        <dbReference type="ARBA" id="ARBA00007886"/>
    </source>
</evidence>
<dbReference type="InterPro" id="IPR008844">
    <property type="entry name" value="Spore_GerAC-like"/>
</dbReference>
<feature type="domain" description="Spore germination GerAC-like C-terminal" evidence="8">
    <location>
        <begin position="227"/>
        <end position="390"/>
    </location>
</feature>
<dbReference type="Gene3D" id="3.30.300.210">
    <property type="entry name" value="Nutrient germinant receptor protein C, domain 3"/>
    <property type="match status" value="1"/>
</dbReference>
<comment type="caution">
    <text evidence="10">The sequence shown here is derived from an EMBL/GenBank/DDBJ whole genome shotgun (WGS) entry which is preliminary data.</text>
</comment>
<dbReference type="EMBL" id="BOSL01000001">
    <property type="protein sequence ID" value="GIP51486.1"/>
    <property type="molecule type" value="Genomic_DNA"/>
</dbReference>
<keyword evidence="3" id="KW-0309">Germination</keyword>
<dbReference type="PANTHER" id="PTHR35789">
    <property type="entry name" value="SPORE GERMINATION PROTEIN B3"/>
    <property type="match status" value="1"/>
</dbReference>
<evidence type="ECO:0000259" key="9">
    <source>
        <dbReference type="Pfam" id="PF25198"/>
    </source>
</evidence>
<protein>
    <submittedName>
        <fullName evidence="10">Uncharacterized protein</fullName>
    </submittedName>
</protein>
<evidence type="ECO:0000256" key="3">
    <source>
        <dbReference type="ARBA" id="ARBA00022544"/>
    </source>
</evidence>
<dbReference type="InterPro" id="IPR046953">
    <property type="entry name" value="Spore_GerAC-like_C"/>
</dbReference>
<proteinExistence type="inferred from homology"/>
<evidence type="ECO:0000256" key="5">
    <source>
        <dbReference type="ARBA" id="ARBA00023136"/>
    </source>
</evidence>
<keyword evidence="4" id="KW-0732">Signal</keyword>
<dbReference type="Gene3D" id="6.20.190.10">
    <property type="entry name" value="Nutrient germinant receptor protein C, domain 1"/>
    <property type="match status" value="1"/>
</dbReference>
<reference evidence="10 11" key="1">
    <citation type="submission" date="2021-03" db="EMBL/GenBank/DDBJ databases">
        <title>Antimicrobial resistance genes in bacteria isolated from Japanese honey, and their potential for conferring macrolide and lincosamide resistance in the American foulbrood pathogen Paenibacillus larvae.</title>
        <authorList>
            <person name="Okamoto M."/>
            <person name="Kumagai M."/>
            <person name="Kanamori H."/>
            <person name="Takamatsu D."/>
        </authorList>
    </citation>
    <scope>NUCLEOTIDE SEQUENCE [LARGE SCALE GENOMIC DNA]</scope>
    <source>
        <strain evidence="10 11">J42TS3</strain>
    </source>
</reference>
<evidence type="ECO:0000256" key="6">
    <source>
        <dbReference type="ARBA" id="ARBA00023139"/>
    </source>
</evidence>
<evidence type="ECO:0000259" key="8">
    <source>
        <dbReference type="Pfam" id="PF05504"/>
    </source>
</evidence>
<dbReference type="Pfam" id="PF05504">
    <property type="entry name" value="Spore_GerAC"/>
    <property type="match status" value="1"/>
</dbReference>
<comment type="subcellular location">
    <subcellularLocation>
        <location evidence="1">Membrane</location>
        <topology evidence="1">Lipid-anchor</topology>
    </subcellularLocation>
</comment>
<keyword evidence="11" id="KW-1185">Reference proteome</keyword>
<evidence type="ECO:0000313" key="10">
    <source>
        <dbReference type="EMBL" id="GIP51486.1"/>
    </source>
</evidence>